<protein>
    <submittedName>
        <fullName evidence="1">Uncharacterized protein</fullName>
    </submittedName>
</protein>
<dbReference type="EMBL" id="CP096019">
    <property type="protein sequence ID" value="UPM43226.1"/>
    <property type="molecule type" value="Genomic_DNA"/>
</dbReference>
<evidence type="ECO:0000313" key="2">
    <source>
        <dbReference type="Proteomes" id="UP000831768"/>
    </source>
</evidence>
<evidence type="ECO:0000313" key="1">
    <source>
        <dbReference type="EMBL" id="UPM43226.1"/>
    </source>
</evidence>
<reference evidence="1" key="1">
    <citation type="submission" date="2022-04" db="EMBL/GenBank/DDBJ databases">
        <title>Halocatena sp. nov., isolated from a salt lake.</title>
        <authorList>
            <person name="Cui H.-L."/>
        </authorList>
    </citation>
    <scope>NUCLEOTIDE SEQUENCE</scope>
    <source>
        <strain evidence="1">AD-1</strain>
    </source>
</reference>
<dbReference type="Proteomes" id="UP000831768">
    <property type="component" value="Chromosome"/>
</dbReference>
<proteinExistence type="predicted"/>
<organism evidence="1 2">
    <name type="scientific">Halocatena salina</name>
    <dbReference type="NCBI Taxonomy" id="2934340"/>
    <lineage>
        <taxon>Archaea</taxon>
        <taxon>Methanobacteriati</taxon>
        <taxon>Methanobacteriota</taxon>
        <taxon>Stenosarchaea group</taxon>
        <taxon>Halobacteria</taxon>
        <taxon>Halobacteriales</taxon>
        <taxon>Natronomonadaceae</taxon>
        <taxon>Halocatena</taxon>
    </lineage>
</organism>
<sequence>MKAPPPQDNGVGDGQDMIAFGIAALDSYLSDADVSFPTDKRTLRETLGHIEVPYNATGNTIQLDTALDHTPTREFETKQELLNELHPVFERYRQEEGNQLLDRIRSVFPL</sequence>
<dbReference type="KEGG" id="haad:MW046_01965"/>
<accession>A0A8U0A311</accession>
<dbReference type="RefSeq" id="WP_247993893.1">
    <property type="nucleotide sequence ID" value="NZ_CP096019.1"/>
</dbReference>
<dbReference type="AlphaFoldDB" id="A0A8U0A311"/>
<name>A0A8U0A311_9EURY</name>
<gene>
    <name evidence="1" type="ORF">MW046_01965</name>
</gene>
<keyword evidence="2" id="KW-1185">Reference proteome</keyword>
<dbReference type="GeneID" id="71926774"/>